<name>C7QZE2_JONDD</name>
<dbReference type="InterPro" id="IPR011991">
    <property type="entry name" value="ArsR-like_HTH"/>
</dbReference>
<dbReference type="CDD" id="cd00090">
    <property type="entry name" value="HTH_ARSR"/>
    <property type="match status" value="1"/>
</dbReference>
<evidence type="ECO:0000259" key="2">
    <source>
        <dbReference type="PROSITE" id="PS50995"/>
    </source>
</evidence>
<dbReference type="InterPro" id="IPR039422">
    <property type="entry name" value="MarR/SlyA-like"/>
</dbReference>
<dbReference type="SMART" id="SM00347">
    <property type="entry name" value="HTH_MARR"/>
    <property type="match status" value="1"/>
</dbReference>
<keyword evidence="4" id="KW-1185">Reference proteome</keyword>
<dbReference type="GO" id="GO:0006950">
    <property type="term" value="P:response to stress"/>
    <property type="evidence" value="ECO:0007669"/>
    <property type="project" value="TreeGrafter"/>
</dbReference>
<protein>
    <submittedName>
        <fullName evidence="3">Transcriptional regulator, MarR family</fullName>
    </submittedName>
</protein>
<dbReference type="PRINTS" id="PR00598">
    <property type="entry name" value="HTHMARR"/>
</dbReference>
<dbReference type="PANTHER" id="PTHR33164">
    <property type="entry name" value="TRANSCRIPTIONAL REGULATOR, MARR FAMILY"/>
    <property type="match status" value="1"/>
</dbReference>
<dbReference type="HOGENOM" id="CLU_083287_15_0_11"/>
<dbReference type="AlphaFoldDB" id="C7QZE2"/>
<dbReference type="GO" id="GO:0003700">
    <property type="term" value="F:DNA-binding transcription factor activity"/>
    <property type="evidence" value="ECO:0007669"/>
    <property type="project" value="InterPro"/>
</dbReference>
<accession>C7QZE2</accession>
<proteinExistence type="predicted"/>
<dbReference type="RefSeq" id="WP_015772068.1">
    <property type="nucleotide sequence ID" value="NC_013174.1"/>
</dbReference>
<gene>
    <name evidence="3" type="ordered locus">Jden_1797</name>
</gene>
<sequence>MHPKTTADGGQNDHHHPHLTSDGPTNQLKDTRDHVLTELVRLVLEWTTPAMFQRFAQEADVPLDPADISHFYLLAQYGRMHPSELAARRGIGASAVSKLIGRLTEVGYVRREPDPADRRATYIVLTDDGQAAAQRFLAHSEELMDQVVDGWTDEELTTFAALTCRISRRWEEYSRGARMPDNDEERS</sequence>
<dbReference type="InterPro" id="IPR036388">
    <property type="entry name" value="WH-like_DNA-bd_sf"/>
</dbReference>
<evidence type="ECO:0000256" key="1">
    <source>
        <dbReference type="SAM" id="MobiDB-lite"/>
    </source>
</evidence>
<reference evidence="3 4" key="1">
    <citation type="journal article" date="2009" name="Stand. Genomic Sci.">
        <title>Complete genome sequence of Jonesia denitrificans type strain (Prevot 55134).</title>
        <authorList>
            <person name="Pukall R."/>
            <person name="Gehrich-Schroter G."/>
            <person name="Lapidus A."/>
            <person name="Nolan M."/>
            <person name="Glavina Del Rio T."/>
            <person name="Lucas S."/>
            <person name="Chen F."/>
            <person name="Tice H."/>
            <person name="Pitluck S."/>
            <person name="Cheng J.F."/>
            <person name="Copeland A."/>
            <person name="Saunders E."/>
            <person name="Brettin T."/>
            <person name="Detter J.C."/>
            <person name="Bruce D."/>
            <person name="Goodwin L."/>
            <person name="Pati A."/>
            <person name="Ivanova N."/>
            <person name="Mavromatis K."/>
            <person name="Ovchinnikova G."/>
            <person name="Chen A."/>
            <person name="Palaniappan K."/>
            <person name="Land M."/>
            <person name="Hauser L."/>
            <person name="Chang Y.J."/>
            <person name="Jeffries C.D."/>
            <person name="Chain P."/>
            <person name="Goker M."/>
            <person name="Bristow J."/>
            <person name="Eisen J.A."/>
            <person name="Markowitz V."/>
            <person name="Hugenholtz P."/>
            <person name="Kyrpides N.C."/>
            <person name="Klenk H.P."/>
            <person name="Han C."/>
        </authorList>
    </citation>
    <scope>NUCLEOTIDE SEQUENCE [LARGE SCALE GENOMIC DNA]</scope>
    <source>
        <strain evidence="4">ATCC 14870 / DSM 20603 / BCRC 15368 / CIP 55.134 / JCM 11481 / NBRC 15587 / NCTC 10816 / Prevot 55134</strain>
    </source>
</reference>
<dbReference type="EMBL" id="CP001706">
    <property type="protein sequence ID" value="ACV09440.1"/>
    <property type="molecule type" value="Genomic_DNA"/>
</dbReference>
<dbReference type="Proteomes" id="UP000000628">
    <property type="component" value="Chromosome"/>
</dbReference>
<dbReference type="Pfam" id="PF12802">
    <property type="entry name" value="MarR_2"/>
    <property type="match status" value="1"/>
</dbReference>
<dbReference type="eggNOG" id="COG1846">
    <property type="taxonomic scope" value="Bacteria"/>
</dbReference>
<dbReference type="InterPro" id="IPR000835">
    <property type="entry name" value="HTH_MarR-typ"/>
</dbReference>
<dbReference type="InterPro" id="IPR036390">
    <property type="entry name" value="WH_DNA-bd_sf"/>
</dbReference>
<dbReference type="PROSITE" id="PS50995">
    <property type="entry name" value="HTH_MARR_2"/>
    <property type="match status" value="1"/>
</dbReference>
<dbReference type="SUPFAM" id="SSF46785">
    <property type="entry name" value="Winged helix' DNA-binding domain"/>
    <property type="match status" value="1"/>
</dbReference>
<feature type="region of interest" description="Disordered" evidence="1">
    <location>
        <begin position="1"/>
        <end position="29"/>
    </location>
</feature>
<feature type="domain" description="HTH marR-type" evidence="2">
    <location>
        <begin position="32"/>
        <end position="168"/>
    </location>
</feature>
<dbReference type="Gene3D" id="1.10.10.10">
    <property type="entry name" value="Winged helix-like DNA-binding domain superfamily/Winged helix DNA-binding domain"/>
    <property type="match status" value="1"/>
</dbReference>
<evidence type="ECO:0000313" key="3">
    <source>
        <dbReference type="EMBL" id="ACV09440.1"/>
    </source>
</evidence>
<dbReference type="KEGG" id="jde:Jden_1797"/>
<dbReference type="PANTHER" id="PTHR33164:SF57">
    <property type="entry name" value="MARR-FAMILY TRANSCRIPTIONAL REGULATOR"/>
    <property type="match status" value="1"/>
</dbReference>
<organism evidence="3 4">
    <name type="scientific">Jonesia denitrificans (strain ATCC 14870 / DSM 20603 / BCRC 15368 / CIP 55.134 / JCM 11481 / NBRC 15587 / NCTC 10816 / Prevot 55134)</name>
    <name type="common">Listeria denitrificans</name>
    <dbReference type="NCBI Taxonomy" id="471856"/>
    <lineage>
        <taxon>Bacteria</taxon>
        <taxon>Bacillati</taxon>
        <taxon>Actinomycetota</taxon>
        <taxon>Actinomycetes</taxon>
        <taxon>Micrococcales</taxon>
        <taxon>Jonesiaceae</taxon>
        <taxon>Jonesia</taxon>
    </lineage>
</organism>
<evidence type="ECO:0000313" key="4">
    <source>
        <dbReference type="Proteomes" id="UP000000628"/>
    </source>
</evidence>